<dbReference type="AlphaFoldDB" id="A0A2W1BN50"/>
<evidence type="ECO:0000313" key="2">
    <source>
        <dbReference type="EMBL" id="PZC75701.1"/>
    </source>
</evidence>
<accession>A0A2W1BN50</accession>
<gene>
    <name evidence="2" type="primary">HaOG205733</name>
    <name evidence="2" type="ORF">B5X24_HaOG205733</name>
</gene>
<evidence type="ECO:0000256" key="1">
    <source>
        <dbReference type="SAM" id="SignalP"/>
    </source>
</evidence>
<dbReference type="EMBL" id="KZ149985">
    <property type="protein sequence ID" value="PZC75701.1"/>
    <property type="molecule type" value="Genomic_DNA"/>
</dbReference>
<keyword evidence="1" id="KW-0732">Signal</keyword>
<organism evidence="2 3">
    <name type="scientific">Helicoverpa armigera</name>
    <name type="common">Cotton bollworm</name>
    <name type="synonym">Heliothis armigera</name>
    <dbReference type="NCBI Taxonomy" id="29058"/>
    <lineage>
        <taxon>Eukaryota</taxon>
        <taxon>Metazoa</taxon>
        <taxon>Ecdysozoa</taxon>
        <taxon>Arthropoda</taxon>
        <taxon>Hexapoda</taxon>
        <taxon>Insecta</taxon>
        <taxon>Pterygota</taxon>
        <taxon>Neoptera</taxon>
        <taxon>Endopterygota</taxon>
        <taxon>Lepidoptera</taxon>
        <taxon>Glossata</taxon>
        <taxon>Ditrysia</taxon>
        <taxon>Noctuoidea</taxon>
        <taxon>Noctuidae</taxon>
        <taxon>Heliothinae</taxon>
        <taxon>Helicoverpa</taxon>
    </lineage>
</organism>
<feature type="chain" id="PRO_5015964189" evidence="1">
    <location>
        <begin position="22"/>
        <end position="308"/>
    </location>
</feature>
<keyword evidence="3" id="KW-1185">Reference proteome</keyword>
<feature type="signal peptide" evidence="1">
    <location>
        <begin position="1"/>
        <end position="21"/>
    </location>
</feature>
<evidence type="ECO:0000313" key="3">
    <source>
        <dbReference type="Proteomes" id="UP000249218"/>
    </source>
</evidence>
<sequence>MLRHRGSVLLTILTFVSLSSEQLSYSDGWVPVSHDAIYNQLRRESTHYPVYLTTKLPIHHDYLNLEANEINSRREIRNFMESTEFINERPVESITEVSTLKEVDKTEENPKEFSRKAKKVRDHDSDVNIDTILAKTNIDTEVKHSSKDNPVNNILNYTPTAKTYEVTEDTDKDLLSEDNTTTEYGYEYKPPTNKPQNLTSTFYQILSKYNINNDDNLQNYDLSLRHKVQNGPRAAYQIPLPYRYNSLDHLPVDPLLAVFLSNYGFYLPSLYGINANYNNLYGYLASNNIHNNKPFGLYKIFSDTDSWN</sequence>
<protein>
    <submittedName>
        <fullName evidence="2">Uncharacterized protein</fullName>
    </submittedName>
</protein>
<reference evidence="2 3" key="1">
    <citation type="journal article" date="2017" name="BMC Biol.">
        <title>Genomic innovations, transcriptional plasticity and gene loss underlying the evolution and divergence of two highly polyphagous and invasive Helicoverpa pest species.</title>
        <authorList>
            <person name="Pearce S.L."/>
            <person name="Clarke D.F."/>
            <person name="East P.D."/>
            <person name="Elfekih S."/>
            <person name="Gordon K.H."/>
            <person name="Jermiin L.S."/>
            <person name="McGaughran A."/>
            <person name="Oakeshott J.G."/>
            <person name="Papanikolaou A."/>
            <person name="Perera O.P."/>
            <person name="Rane R.V."/>
            <person name="Richards S."/>
            <person name="Tay W.T."/>
            <person name="Walsh T.K."/>
            <person name="Anderson A."/>
            <person name="Anderson C.J."/>
            <person name="Asgari S."/>
            <person name="Board P.G."/>
            <person name="Bretschneider A."/>
            <person name="Campbell P.M."/>
            <person name="Chertemps T."/>
            <person name="Christeller J.T."/>
            <person name="Coppin C.W."/>
            <person name="Downes S.J."/>
            <person name="Duan G."/>
            <person name="Farnsworth C.A."/>
            <person name="Good R.T."/>
            <person name="Han L.B."/>
            <person name="Han Y.C."/>
            <person name="Hatje K."/>
            <person name="Horne I."/>
            <person name="Huang Y.P."/>
            <person name="Hughes D.S."/>
            <person name="Jacquin-Joly E."/>
            <person name="James W."/>
            <person name="Jhangiani S."/>
            <person name="Kollmar M."/>
            <person name="Kuwar S.S."/>
            <person name="Li S."/>
            <person name="Liu N.Y."/>
            <person name="Maibeche M.T."/>
            <person name="Miller J.R."/>
            <person name="Montagne N."/>
            <person name="Perry T."/>
            <person name="Qu J."/>
            <person name="Song S.V."/>
            <person name="Sutton G.G."/>
            <person name="Vogel H."/>
            <person name="Walenz B.P."/>
            <person name="Xu W."/>
            <person name="Zhang H.J."/>
            <person name="Zou Z."/>
            <person name="Batterham P."/>
            <person name="Edwards O.R."/>
            <person name="Feyereisen R."/>
            <person name="Gibbs R.A."/>
            <person name="Heckel D.G."/>
            <person name="McGrath A."/>
            <person name="Robin C."/>
            <person name="Scherer S.E."/>
            <person name="Worley K.C."/>
            <person name="Wu Y.D."/>
        </authorList>
    </citation>
    <scope>NUCLEOTIDE SEQUENCE [LARGE SCALE GENOMIC DNA]</scope>
    <source>
        <strain evidence="2">Harm_GR_Male_#8</strain>
        <tissue evidence="2">Whole organism</tissue>
    </source>
</reference>
<proteinExistence type="predicted"/>
<dbReference type="OrthoDB" id="6677240at2759"/>
<name>A0A2W1BN50_HELAM</name>
<dbReference type="Proteomes" id="UP000249218">
    <property type="component" value="Unassembled WGS sequence"/>
</dbReference>